<proteinExistence type="predicted"/>
<dbReference type="NCBIfam" id="TIGR00125">
    <property type="entry name" value="cyt_tran_rel"/>
    <property type="match status" value="1"/>
</dbReference>
<protein>
    <recommendedName>
        <fullName evidence="3">Cytidyltransferase-like domain-containing protein</fullName>
    </recommendedName>
</protein>
<evidence type="ECO:0000313" key="5">
    <source>
        <dbReference type="Proteomes" id="UP000176603"/>
    </source>
</evidence>
<dbReference type="SUPFAM" id="SSF52374">
    <property type="entry name" value="Nucleotidylyl transferase"/>
    <property type="match status" value="1"/>
</dbReference>
<dbReference type="InterPro" id="IPR014729">
    <property type="entry name" value="Rossmann-like_a/b/a_fold"/>
</dbReference>
<comment type="caution">
    <text evidence="4">The sequence shown here is derived from an EMBL/GenBank/DDBJ whole genome shotgun (WGS) entry which is preliminary data.</text>
</comment>
<evidence type="ECO:0000313" key="4">
    <source>
        <dbReference type="EMBL" id="OGL78758.1"/>
    </source>
</evidence>
<dbReference type="GO" id="GO:0016779">
    <property type="term" value="F:nucleotidyltransferase activity"/>
    <property type="evidence" value="ECO:0007669"/>
    <property type="project" value="UniProtKB-KW"/>
</dbReference>
<dbReference type="STRING" id="1802399.A3E39_01190"/>
<gene>
    <name evidence="4" type="ORF">A3E39_01190</name>
</gene>
<keyword evidence="2" id="KW-0548">Nucleotidyltransferase</keyword>
<feature type="domain" description="Cytidyltransferase-like" evidence="3">
    <location>
        <begin position="32"/>
        <end position="123"/>
    </location>
</feature>
<dbReference type="EMBL" id="MGEH01000024">
    <property type="protein sequence ID" value="OGL78758.1"/>
    <property type="molecule type" value="Genomic_DNA"/>
</dbReference>
<evidence type="ECO:0000256" key="1">
    <source>
        <dbReference type="ARBA" id="ARBA00022679"/>
    </source>
</evidence>
<accession>A0A1F7UM09</accession>
<dbReference type="InterPro" id="IPR050385">
    <property type="entry name" value="Archaeal_FAD_synthase"/>
</dbReference>
<dbReference type="PANTHER" id="PTHR43793">
    <property type="entry name" value="FAD SYNTHASE"/>
    <property type="match status" value="1"/>
</dbReference>
<keyword evidence="1" id="KW-0808">Transferase</keyword>
<dbReference type="InterPro" id="IPR004821">
    <property type="entry name" value="Cyt_trans-like"/>
</dbReference>
<dbReference type="Gene3D" id="3.40.50.620">
    <property type="entry name" value="HUPs"/>
    <property type="match status" value="1"/>
</dbReference>
<dbReference type="Proteomes" id="UP000176603">
    <property type="component" value="Unassembled WGS sequence"/>
</dbReference>
<organism evidence="4 5">
    <name type="scientific">Candidatus Uhrbacteria bacterium RIFCSPHIGHO2_12_FULL_60_25</name>
    <dbReference type="NCBI Taxonomy" id="1802399"/>
    <lineage>
        <taxon>Bacteria</taxon>
        <taxon>Candidatus Uhriibacteriota</taxon>
    </lineage>
</organism>
<dbReference type="Pfam" id="PF01467">
    <property type="entry name" value="CTP_transf_like"/>
    <property type="match status" value="1"/>
</dbReference>
<evidence type="ECO:0000256" key="2">
    <source>
        <dbReference type="ARBA" id="ARBA00022695"/>
    </source>
</evidence>
<evidence type="ECO:0000259" key="3">
    <source>
        <dbReference type="Pfam" id="PF01467"/>
    </source>
</evidence>
<dbReference type="AlphaFoldDB" id="A0A1F7UM09"/>
<name>A0A1F7UM09_9BACT</name>
<reference evidence="4 5" key="1">
    <citation type="journal article" date="2016" name="Nat. Commun.">
        <title>Thousands of microbial genomes shed light on interconnected biogeochemical processes in an aquifer system.</title>
        <authorList>
            <person name="Anantharaman K."/>
            <person name="Brown C.T."/>
            <person name="Hug L.A."/>
            <person name="Sharon I."/>
            <person name="Castelle C.J."/>
            <person name="Probst A.J."/>
            <person name="Thomas B.C."/>
            <person name="Singh A."/>
            <person name="Wilkins M.J."/>
            <person name="Karaoz U."/>
            <person name="Brodie E.L."/>
            <person name="Williams K.H."/>
            <person name="Hubbard S.S."/>
            <person name="Banfield J.F."/>
        </authorList>
    </citation>
    <scope>NUCLEOTIDE SEQUENCE [LARGE SCALE GENOMIC DNA]</scope>
</reference>
<sequence>MRFTTEKIKTPDELARIVRALQAEGLTIVHCHGVFDLVHLGHVNYFEEAKKRGDFVYVGVIADAYVRKGPGRPWFSEIQRLTWVAALESVDYVVLNEEEGPWSLMRTIRPNLYTKGEDHLPMLADPSHGIHEDIRVMESIGGRVIFTPSLLIHSSDLFRSLGLERDR</sequence>
<dbReference type="PANTHER" id="PTHR43793:SF2">
    <property type="entry name" value="BIFUNCTIONAL PROTEIN HLDE"/>
    <property type="match status" value="1"/>
</dbReference>